<accession>A0A6A5WN44</accession>
<sequence length="146" mass="15827">MSLSFPWAILLHCPRGHCRLKGPGQSMCCQHRIALVKYAPTSTSPDQGGGLMFLCQVRDQRGIELLDPDGAWLGAAPCTETYIVNFSSALETATEKTIKATTHTVGTLCVDSIISRPIIITRVVSMNVLNSFIRTQMVTTMGSPTS</sequence>
<name>A0A6A5WN44_9PLEO</name>
<dbReference type="InterPro" id="IPR027443">
    <property type="entry name" value="IPNS-like_sf"/>
</dbReference>
<evidence type="ECO:0000313" key="1">
    <source>
        <dbReference type="EMBL" id="KAF2001611.1"/>
    </source>
</evidence>
<dbReference type="Gene3D" id="2.60.120.330">
    <property type="entry name" value="B-lactam Antibiotic, Isopenicillin N Synthase, Chain"/>
    <property type="match status" value="1"/>
</dbReference>
<gene>
    <name evidence="1" type="ORF">P154DRAFT_165969</name>
</gene>
<dbReference type="EMBL" id="ML977582">
    <property type="protein sequence ID" value="KAF2001611.1"/>
    <property type="molecule type" value="Genomic_DNA"/>
</dbReference>
<protein>
    <submittedName>
        <fullName evidence="1">Uncharacterized protein</fullName>
    </submittedName>
</protein>
<dbReference type="AlphaFoldDB" id="A0A6A5WN44"/>
<evidence type="ECO:0000313" key="2">
    <source>
        <dbReference type="Proteomes" id="UP000799779"/>
    </source>
</evidence>
<dbReference type="Proteomes" id="UP000799779">
    <property type="component" value="Unassembled WGS sequence"/>
</dbReference>
<keyword evidence="2" id="KW-1185">Reference proteome</keyword>
<dbReference type="SUPFAM" id="SSF51197">
    <property type="entry name" value="Clavaminate synthase-like"/>
    <property type="match status" value="1"/>
</dbReference>
<reference evidence="1" key="1">
    <citation type="journal article" date="2020" name="Stud. Mycol.">
        <title>101 Dothideomycetes genomes: a test case for predicting lifestyles and emergence of pathogens.</title>
        <authorList>
            <person name="Haridas S."/>
            <person name="Albert R."/>
            <person name="Binder M."/>
            <person name="Bloem J."/>
            <person name="Labutti K."/>
            <person name="Salamov A."/>
            <person name="Andreopoulos B."/>
            <person name="Baker S."/>
            <person name="Barry K."/>
            <person name="Bills G."/>
            <person name="Bluhm B."/>
            <person name="Cannon C."/>
            <person name="Castanera R."/>
            <person name="Culley D."/>
            <person name="Daum C."/>
            <person name="Ezra D."/>
            <person name="Gonzalez J."/>
            <person name="Henrissat B."/>
            <person name="Kuo A."/>
            <person name="Liang C."/>
            <person name="Lipzen A."/>
            <person name="Lutzoni F."/>
            <person name="Magnuson J."/>
            <person name="Mondo S."/>
            <person name="Nolan M."/>
            <person name="Ohm R."/>
            <person name="Pangilinan J."/>
            <person name="Park H.-J."/>
            <person name="Ramirez L."/>
            <person name="Alfaro M."/>
            <person name="Sun H."/>
            <person name="Tritt A."/>
            <person name="Yoshinaga Y."/>
            <person name="Zwiers L.-H."/>
            <person name="Turgeon B."/>
            <person name="Goodwin S."/>
            <person name="Spatafora J."/>
            <person name="Crous P."/>
            <person name="Grigoriev I."/>
        </authorList>
    </citation>
    <scope>NUCLEOTIDE SEQUENCE</scope>
    <source>
        <strain evidence="1">CBS 123094</strain>
    </source>
</reference>
<organism evidence="1 2">
    <name type="scientific">Amniculicola lignicola CBS 123094</name>
    <dbReference type="NCBI Taxonomy" id="1392246"/>
    <lineage>
        <taxon>Eukaryota</taxon>
        <taxon>Fungi</taxon>
        <taxon>Dikarya</taxon>
        <taxon>Ascomycota</taxon>
        <taxon>Pezizomycotina</taxon>
        <taxon>Dothideomycetes</taxon>
        <taxon>Pleosporomycetidae</taxon>
        <taxon>Pleosporales</taxon>
        <taxon>Amniculicolaceae</taxon>
        <taxon>Amniculicola</taxon>
    </lineage>
</organism>
<proteinExistence type="predicted"/>